<protein>
    <submittedName>
        <fullName evidence="1">Uncharacterized protein</fullName>
    </submittedName>
</protein>
<sequence length="127" mass="14155">MSLLLPAANAAEQLLLDAHRNRSIPIEVHQARNTKGCTASTPYPVALLGSGYGIVHTQYQFLVDAFNQLGYLVVTIDHELPQDPPLCRVGYWLRYRLSSSPSSIPCMRFSLTRLCCYTSLSPFTLLI</sequence>
<proteinExistence type="predicted"/>
<reference evidence="1 2" key="1">
    <citation type="submission" date="2018-09" db="EMBL/GenBank/DDBJ databases">
        <title>Phylogeny of the Shewanellaceae, and recommendation for two new genera, Pseudoshewanella and Parashewanella.</title>
        <authorList>
            <person name="Wang G."/>
        </authorList>
    </citation>
    <scope>NUCLEOTIDE SEQUENCE [LARGE SCALE GENOMIC DNA]</scope>
    <source>
        <strain evidence="1 2">KCTC 22492</strain>
    </source>
</reference>
<evidence type="ECO:0000313" key="1">
    <source>
        <dbReference type="EMBL" id="RJY10705.1"/>
    </source>
</evidence>
<dbReference type="AlphaFoldDB" id="A0A3A6TG24"/>
<comment type="caution">
    <text evidence="1">The sequence shown here is derived from an EMBL/GenBank/DDBJ whole genome shotgun (WGS) entry which is preliminary data.</text>
</comment>
<organism evidence="1 2">
    <name type="scientific">Parashewanella spongiae</name>
    <dbReference type="NCBI Taxonomy" id="342950"/>
    <lineage>
        <taxon>Bacteria</taxon>
        <taxon>Pseudomonadati</taxon>
        <taxon>Pseudomonadota</taxon>
        <taxon>Gammaproteobacteria</taxon>
        <taxon>Alteromonadales</taxon>
        <taxon>Shewanellaceae</taxon>
        <taxon>Parashewanella</taxon>
    </lineage>
</organism>
<dbReference type="InterPro" id="IPR029058">
    <property type="entry name" value="AB_hydrolase_fold"/>
</dbReference>
<dbReference type="EMBL" id="QYYH01000096">
    <property type="protein sequence ID" value="RJY10705.1"/>
    <property type="molecule type" value="Genomic_DNA"/>
</dbReference>
<accession>A0A3A6TG24</accession>
<keyword evidence="2" id="KW-1185">Reference proteome</keyword>
<dbReference type="Proteomes" id="UP000273022">
    <property type="component" value="Unassembled WGS sequence"/>
</dbReference>
<dbReference type="Gene3D" id="3.40.50.1820">
    <property type="entry name" value="alpha/beta hydrolase"/>
    <property type="match status" value="1"/>
</dbReference>
<feature type="non-terminal residue" evidence="1">
    <location>
        <position position="127"/>
    </location>
</feature>
<name>A0A3A6TG24_9GAMM</name>
<dbReference type="SUPFAM" id="SSF53474">
    <property type="entry name" value="alpha/beta-Hydrolases"/>
    <property type="match status" value="1"/>
</dbReference>
<gene>
    <name evidence="1" type="ORF">D5R81_14125</name>
</gene>
<evidence type="ECO:0000313" key="2">
    <source>
        <dbReference type="Proteomes" id="UP000273022"/>
    </source>
</evidence>